<evidence type="ECO:0000313" key="8">
    <source>
        <dbReference type="EMBL" id="KAG9337730.1"/>
    </source>
</evidence>
<feature type="chain" id="PRO_5035746976" description="Ig-like domain-containing protein" evidence="6">
    <location>
        <begin position="21"/>
        <end position="320"/>
    </location>
</feature>
<dbReference type="PROSITE" id="PS50835">
    <property type="entry name" value="IG_LIKE"/>
    <property type="match status" value="2"/>
</dbReference>
<dbReference type="SUPFAM" id="SSF48726">
    <property type="entry name" value="Immunoglobulin"/>
    <property type="match status" value="3"/>
</dbReference>
<keyword evidence="2" id="KW-1015">Disulfide bond</keyword>
<protein>
    <recommendedName>
        <fullName evidence="7">Ig-like domain-containing protein</fullName>
    </recommendedName>
</protein>
<sequence length="320" mass="33393">MMTGALFTAVVLLTTGFCSGENVLPPGPMNGALGESVMFNTSIGSAGPFITIIWNFNGGSGSGSVLVVTVTPGGTTPTPGYLGRISVNNITGSMELRELTLGDIGRYTVSMVPNIGDALNGETTLKVYEKISGAEITGPSEPLIAGSSSANLSYQAAAGTSISREWLKDDQPLSPSNRITFSEDKSSVSISPVESSDNGEYQCRLSNPVSTDTARHTLTVNYGPQDVVINGTNTGESTAEVNSRVTLKCSAVSLPPANFLWLVNGTERAEKSIFTIEKFTPYDAGNYTCVASNDVTGLKVSAKHSVKGSSSIQVVLTTVL</sequence>
<dbReference type="EMBL" id="JAFBMS010000081">
    <property type="protein sequence ID" value="KAG9337730.1"/>
    <property type="molecule type" value="Genomic_DNA"/>
</dbReference>
<dbReference type="PANTHER" id="PTHR44337:SF16">
    <property type="entry name" value="CARCINOEMBRYONIC ANTIGEN-RELATED CELL ADHESION MOLECULE 20-LIKE-RELATED"/>
    <property type="match status" value="1"/>
</dbReference>
<dbReference type="SMART" id="SM00408">
    <property type="entry name" value="IGc2"/>
    <property type="match status" value="2"/>
</dbReference>
<dbReference type="PANTHER" id="PTHR44337">
    <property type="entry name" value="CARCINOEMBRYONIC ANTIGEN-RELATED CELL ADHESION MOLECULE 8"/>
    <property type="match status" value="1"/>
</dbReference>
<dbReference type="InterPro" id="IPR013098">
    <property type="entry name" value="Ig_I-set"/>
</dbReference>
<proteinExistence type="predicted"/>
<evidence type="ECO:0000313" key="9">
    <source>
        <dbReference type="Proteomes" id="UP000824540"/>
    </source>
</evidence>
<keyword evidence="3" id="KW-0325">Glycoprotein</keyword>
<feature type="domain" description="Ig-like" evidence="7">
    <location>
        <begin position="224"/>
        <end position="305"/>
    </location>
</feature>
<evidence type="ECO:0000256" key="1">
    <source>
        <dbReference type="ARBA" id="ARBA00022729"/>
    </source>
</evidence>
<organism evidence="8 9">
    <name type="scientific">Albula glossodonta</name>
    <name type="common">roundjaw bonefish</name>
    <dbReference type="NCBI Taxonomy" id="121402"/>
    <lineage>
        <taxon>Eukaryota</taxon>
        <taxon>Metazoa</taxon>
        <taxon>Chordata</taxon>
        <taxon>Craniata</taxon>
        <taxon>Vertebrata</taxon>
        <taxon>Euteleostomi</taxon>
        <taxon>Actinopterygii</taxon>
        <taxon>Neopterygii</taxon>
        <taxon>Teleostei</taxon>
        <taxon>Albuliformes</taxon>
        <taxon>Albulidae</taxon>
        <taxon>Albula</taxon>
    </lineage>
</organism>
<dbReference type="InterPro" id="IPR013783">
    <property type="entry name" value="Ig-like_fold"/>
</dbReference>
<dbReference type="CDD" id="cd00096">
    <property type="entry name" value="Ig"/>
    <property type="match status" value="1"/>
</dbReference>
<dbReference type="AlphaFoldDB" id="A0A8T2NEI9"/>
<evidence type="ECO:0000256" key="2">
    <source>
        <dbReference type="ARBA" id="ARBA00023157"/>
    </source>
</evidence>
<dbReference type="Pfam" id="PF07679">
    <property type="entry name" value="I-set"/>
    <property type="match status" value="1"/>
</dbReference>
<evidence type="ECO:0000256" key="3">
    <source>
        <dbReference type="ARBA" id="ARBA00023180"/>
    </source>
</evidence>
<dbReference type="InterPro" id="IPR007110">
    <property type="entry name" value="Ig-like_dom"/>
</dbReference>
<dbReference type="InterPro" id="IPR036179">
    <property type="entry name" value="Ig-like_dom_sf"/>
</dbReference>
<feature type="compositionally biased region" description="Low complexity" evidence="5">
    <location>
        <begin position="187"/>
        <end position="196"/>
    </location>
</feature>
<dbReference type="InterPro" id="IPR003599">
    <property type="entry name" value="Ig_sub"/>
</dbReference>
<dbReference type="Gene3D" id="2.60.40.10">
    <property type="entry name" value="Immunoglobulins"/>
    <property type="match status" value="3"/>
</dbReference>
<accession>A0A8T2NEI9</accession>
<evidence type="ECO:0000256" key="6">
    <source>
        <dbReference type="SAM" id="SignalP"/>
    </source>
</evidence>
<evidence type="ECO:0000256" key="4">
    <source>
        <dbReference type="ARBA" id="ARBA00023319"/>
    </source>
</evidence>
<keyword evidence="9" id="KW-1185">Reference proteome</keyword>
<comment type="caution">
    <text evidence="8">The sequence shown here is derived from an EMBL/GenBank/DDBJ whole genome shotgun (WGS) entry which is preliminary data.</text>
</comment>
<keyword evidence="4" id="KW-0393">Immunoglobulin domain</keyword>
<dbReference type="InterPro" id="IPR003598">
    <property type="entry name" value="Ig_sub2"/>
</dbReference>
<dbReference type="Proteomes" id="UP000824540">
    <property type="component" value="Unassembled WGS sequence"/>
</dbReference>
<dbReference type="InterPro" id="IPR052598">
    <property type="entry name" value="IgSF_CEA-related"/>
</dbReference>
<feature type="signal peptide" evidence="6">
    <location>
        <begin position="1"/>
        <end position="20"/>
    </location>
</feature>
<evidence type="ECO:0000256" key="5">
    <source>
        <dbReference type="SAM" id="MobiDB-lite"/>
    </source>
</evidence>
<reference evidence="8" key="1">
    <citation type="thesis" date="2021" institute="BYU ScholarsArchive" country="Provo, UT, USA">
        <title>Applications of and Algorithms for Genome Assembly and Genomic Analyses with an Emphasis on Marine Teleosts.</title>
        <authorList>
            <person name="Pickett B.D."/>
        </authorList>
    </citation>
    <scope>NUCLEOTIDE SEQUENCE</scope>
    <source>
        <strain evidence="8">HI-2016</strain>
    </source>
</reference>
<gene>
    <name evidence="8" type="ORF">JZ751_028227</name>
</gene>
<keyword evidence="1 6" id="KW-0732">Signal</keyword>
<evidence type="ECO:0000259" key="7">
    <source>
        <dbReference type="PROSITE" id="PS50835"/>
    </source>
</evidence>
<dbReference type="SMART" id="SM00409">
    <property type="entry name" value="IG"/>
    <property type="match status" value="3"/>
</dbReference>
<dbReference type="Pfam" id="PF13927">
    <property type="entry name" value="Ig_3"/>
    <property type="match status" value="1"/>
</dbReference>
<feature type="domain" description="Ig-like" evidence="7">
    <location>
        <begin position="113"/>
        <end position="221"/>
    </location>
</feature>
<name>A0A8T2NEI9_9TELE</name>
<feature type="region of interest" description="Disordered" evidence="5">
    <location>
        <begin position="167"/>
        <end position="200"/>
    </location>
</feature>
<dbReference type="OrthoDB" id="10012075at2759"/>